<feature type="region of interest" description="Disordered" evidence="1">
    <location>
        <begin position="52"/>
        <end position="114"/>
    </location>
</feature>
<reference evidence="2" key="1">
    <citation type="submission" date="2014-11" db="EMBL/GenBank/DDBJ databases">
        <authorList>
            <person name="Otto D Thomas"/>
            <person name="Naeem Raeece"/>
        </authorList>
    </citation>
    <scope>NUCLEOTIDE SEQUENCE</scope>
</reference>
<feature type="compositionally biased region" description="Basic and acidic residues" evidence="1">
    <location>
        <begin position="15"/>
        <end position="31"/>
    </location>
</feature>
<protein>
    <submittedName>
        <fullName evidence="2">Uncharacterized protein</fullName>
    </submittedName>
</protein>
<sequence>MVLDIRHAGKFFQGSREKKQGAAEDGRKSDCDIAGGRTVVIDIIPQGIHPSVCLPEDAPQQESTRLSARPKTHRNRESTRLSARPKTRCNRESTRLSARPETRRNRESTRLSAC</sequence>
<proteinExistence type="predicted"/>
<feature type="region of interest" description="Disordered" evidence="1">
    <location>
        <begin position="1"/>
        <end position="31"/>
    </location>
</feature>
<name>A0A0G4HHF5_9ALVE</name>
<gene>
    <name evidence="2" type="ORF">Cvel_27475</name>
</gene>
<organism evidence="2">
    <name type="scientific">Chromera velia CCMP2878</name>
    <dbReference type="NCBI Taxonomy" id="1169474"/>
    <lineage>
        <taxon>Eukaryota</taxon>
        <taxon>Sar</taxon>
        <taxon>Alveolata</taxon>
        <taxon>Colpodellida</taxon>
        <taxon>Chromeraceae</taxon>
        <taxon>Chromera</taxon>
    </lineage>
</organism>
<dbReference type="AlphaFoldDB" id="A0A0G4HHF5"/>
<evidence type="ECO:0000313" key="2">
    <source>
        <dbReference type="EMBL" id="CEM43357.1"/>
    </source>
</evidence>
<accession>A0A0G4HHF5</accession>
<dbReference type="VEuPathDB" id="CryptoDB:Cvel_27475"/>
<feature type="compositionally biased region" description="Basic and acidic residues" evidence="1">
    <location>
        <begin position="89"/>
        <end position="114"/>
    </location>
</feature>
<dbReference type="EMBL" id="CDMZ01002665">
    <property type="protein sequence ID" value="CEM43357.1"/>
    <property type="molecule type" value="Genomic_DNA"/>
</dbReference>
<evidence type="ECO:0000256" key="1">
    <source>
        <dbReference type="SAM" id="MobiDB-lite"/>
    </source>
</evidence>